<dbReference type="Pfam" id="PF00856">
    <property type="entry name" value="SET"/>
    <property type="match status" value="1"/>
</dbReference>
<dbReference type="InterPro" id="IPR003616">
    <property type="entry name" value="Post-SET_dom"/>
</dbReference>
<keyword evidence="8" id="KW-0479">Metal-binding</keyword>
<dbReference type="InterPro" id="IPR036427">
    <property type="entry name" value="Bromodomain-like_sf"/>
</dbReference>
<dbReference type="Pfam" id="PF17907">
    <property type="entry name" value="AWS"/>
    <property type="match status" value="1"/>
</dbReference>
<evidence type="ECO:0000256" key="4">
    <source>
        <dbReference type="ARBA" id="ARBA00022553"/>
    </source>
</evidence>
<evidence type="ECO:0000256" key="16">
    <source>
        <dbReference type="ARBA" id="ARBA00023163"/>
    </source>
</evidence>
<feature type="compositionally biased region" description="Polar residues" evidence="19">
    <location>
        <begin position="345"/>
        <end position="356"/>
    </location>
</feature>
<dbReference type="InterPro" id="IPR001965">
    <property type="entry name" value="Znf_PHD"/>
</dbReference>
<dbReference type="GO" id="GO:0008270">
    <property type="term" value="F:zinc ion binding"/>
    <property type="evidence" value="ECO:0007669"/>
    <property type="project" value="UniProtKB-KW"/>
</dbReference>
<dbReference type="SMART" id="SM00570">
    <property type="entry name" value="AWS"/>
    <property type="match status" value="1"/>
</dbReference>
<feature type="domain" description="SET" evidence="21">
    <location>
        <begin position="938"/>
        <end position="1054"/>
    </location>
</feature>
<dbReference type="GO" id="GO:0042800">
    <property type="term" value="F:histone H3K4 methyltransferase activity"/>
    <property type="evidence" value="ECO:0007669"/>
    <property type="project" value="TreeGrafter"/>
</dbReference>
<feature type="compositionally biased region" description="Basic and acidic residues" evidence="19">
    <location>
        <begin position="675"/>
        <end position="707"/>
    </location>
</feature>
<keyword evidence="17" id="KW-0539">Nucleus</keyword>
<keyword evidence="5 25" id="KW-0489">Methyltransferase</keyword>
<feature type="compositionally biased region" description="Polar residues" evidence="19">
    <location>
        <begin position="511"/>
        <end position="529"/>
    </location>
</feature>
<dbReference type="GO" id="GO:0032259">
    <property type="term" value="P:methylation"/>
    <property type="evidence" value="ECO:0007669"/>
    <property type="project" value="UniProtKB-KW"/>
</dbReference>
<feature type="compositionally biased region" description="Gly residues" evidence="19">
    <location>
        <begin position="1673"/>
        <end position="1683"/>
    </location>
</feature>
<comment type="subcellular location">
    <subcellularLocation>
        <location evidence="2">Chromosome</location>
    </subcellularLocation>
    <subcellularLocation>
        <location evidence="1">Nucleus</location>
    </subcellularLocation>
</comment>
<organism evidence="25">
    <name type="scientific">Cacopsylla melanoneura</name>
    <dbReference type="NCBI Taxonomy" id="428564"/>
    <lineage>
        <taxon>Eukaryota</taxon>
        <taxon>Metazoa</taxon>
        <taxon>Ecdysozoa</taxon>
        <taxon>Arthropoda</taxon>
        <taxon>Hexapoda</taxon>
        <taxon>Insecta</taxon>
        <taxon>Pterygota</taxon>
        <taxon>Neoptera</taxon>
        <taxon>Paraneoptera</taxon>
        <taxon>Hemiptera</taxon>
        <taxon>Sternorrhyncha</taxon>
        <taxon>Psylloidea</taxon>
        <taxon>Psyllidae</taxon>
        <taxon>Psyllinae</taxon>
        <taxon>Cacopsylla</taxon>
    </lineage>
</organism>
<reference evidence="25" key="1">
    <citation type="submission" date="2021-05" db="EMBL/GenBank/DDBJ databases">
        <authorList>
            <person name="Alioto T."/>
            <person name="Alioto T."/>
            <person name="Gomez Garrido J."/>
        </authorList>
    </citation>
    <scope>NUCLEOTIDE SEQUENCE</scope>
</reference>
<evidence type="ECO:0000256" key="2">
    <source>
        <dbReference type="ARBA" id="ARBA00004286"/>
    </source>
</evidence>
<keyword evidence="16" id="KW-0804">Transcription</keyword>
<dbReference type="SUPFAM" id="SSF82199">
    <property type="entry name" value="SET domain"/>
    <property type="match status" value="1"/>
</dbReference>
<feature type="compositionally biased region" description="Gly residues" evidence="19">
    <location>
        <begin position="1649"/>
        <end position="1666"/>
    </location>
</feature>
<evidence type="ECO:0000256" key="14">
    <source>
        <dbReference type="ARBA" id="ARBA00023117"/>
    </source>
</evidence>
<dbReference type="CDD" id="cd04717">
    <property type="entry name" value="BAH_polybromo"/>
    <property type="match status" value="1"/>
</dbReference>
<evidence type="ECO:0000256" key="15">
    <source>
        <dbReference type="ARBA" id="ARBA00023159"/>
    </source>
</evidence>
<proteinExistence type="predicted"/>
<evidence type="ECO:0000256" key="13">
    <source>
        <dbReference type="ARBA" id="ARBA00023015"/>
    </source>
</evidence>
<feature type="compositionally biased region" description="Basic and acidic residues" evidence="19">
    <location>
        <begin position="424"/>
        <end position="435"/>
    </location>
</feature>
<feature type="compositionally biased region" description="Low complexity" evidence="19">
    <location>
        <begin position="97"/>
        <end position="136"/>
    </location>
</feature>
<evidence type="ECO:0000256" key="10">
    <source>
        <dbReference type="ARBA" id="ARBA00022771"/>
    </source>
</evidence>
<dbReference type="SUPFAM" id="SSF57903">
    <property type="entry name" value="FYVE/PHD zinc finger"/>
    <property type="match status" value="1"/>
</dbReference>
<dbReference type="InterPro" id="IPR011011">
    <property type="entry name" value="Znf_FYVE_PHD"/>
</dbReference>
<dbReference type="Gene3D" id="2.30.30.490">
    <property type="match status" value="1"/>
</dbReference>
<dbReference type="SMART" id="SM00297">
    <property type="entry name" value="BROMO"/>
    <property type="match status" value="1"/>
</dbReference>
<dbReference type="SMART" id="SM00508">
    <property type="entry name" value="PostSET"/>
    <property type="match status" value="1"/>
</dbReference>
<dbReference type="Pfam" id="PF01426">
    <property type="entry name" value="BAH"/>
    <property type="match status" value="1"/>
</dbReference>
<feature type="compositionally biased region" description="Polar residues" evidence="19">
    <location>
        <begin position="247"/>
        <end position="265"/>
    </location>
</feature>
<dbReference type="SMART" id="SM00317">
    <property type="entry name" value="SET"/>
    <property type="match status" value="1"/>
</dbReference>
<evidence type="ECO:0000259" key="22">
    <source>
        <dbReference type="PROSITE" id="PS50868"/>
    </source>
</evidence>
<dbReference type="GO" id="GO:0005694">
    <property type="term" value="C:chromosome"/>
    <property type="evidence" value="ECO:0007669"/>
    <property type="project" value="UniProtKB-SubCell"/>
</dbReference>
<feature type="compositionally biased region" description="Basic residues" evidence="19">
    <location>
        <begin position="201"/>
        <end position="210"/>
    </location>
</feature>
<dbReference type="Pfam" id="PF00439">
    <property type="entry name" value="Bromodomain"/>
    <property type="match status" value="1"/>
</dbReference>
<evidence type="ECO:0000256" key="19">
    <source>
        <dbReference type="SAM" id="MobiDB-lite"/>
    </source>
</evidence>
<dbReference type="GO" id="GO:0003682">
    <property type="term" value="F:chromatin binding"/>
    <property type="evidence" value="ECO:0007669"/>
    <property type="project" value="InterPro"/>
</dbReference>
<keyword evidence="12" id="KW-0156">Chromatin regulator</keyword>
<evidence type="ECO:0000256" key="7">
    <source>
        <dbReference type="ARBA" id="ARBA00022691"/>
    </source>
</evidence>
<feature type="compositionally biased region" description="Basic and acidic residues" evidence="19">
    <location>
        <begin position="285"/>
        <end position="314"/>
    </location>
</feature>
<feature type="compositionally biased region" description="Basic and acidic residues" evidence="19">
    <location>
        <begin position="376"/>
        <end position="385"/>
    </location>
</feature>
<evidence type="ECO:0000256" key="11">
    <source>
        <dbReference type="ARBA" id="ARBA00022833"/>
    </source>
</evidence>
<evidence type="ECO:0000256" key="8">
    <source>
        <dbReference type="ARBA" id="ARBA00022723"/>
    </source>
</evidence>
<evidence type="ECO:0000256" key="6">
    <source>
        <dbReference type="ARBA" id="ARBA00022679"/>
    </source>
</evidence>
<dbReference type="InterPro" id="IPR043151">
    <property type="entry name" value="BAH_sf"/>
</dbReference>
<feature type="domain" description="BAH" evidence="23">
    <location>
        <begin position="1475"/>
        <end position="1611"/>
    </location>
</feature>
<evidence type="ECO:0000259" key="24">
    <source>
        <dbReference type="PROSITE" id="PS51215"/>
    </source>
</evidence>
<feature type="compositionally biased region" description="Basic and acidic residues" evidence="19">
    <location>
        <begin position="722"/>
        <end position="737"/>
    </location>
</feature>
<feature type="domain" description="Post-SET" evidence="22">
    <location>
        <begin position="1062"/>
        <end position="1078"/>
    </location>
</feature>
<dbReference type="PROSITE" id="PS50868">
    <property type="entry name" value="POST_SET"/>
    <property type="match status" value="1"/>
</dbReference>
<dbReference type="PANTHER" id="PTHR46147">
    <property type="entry name" value="HISTONE-LYSINE N-METHYLTRANSFERASE ASH1"/>
    <property type="match status" value="1"/>
</dbReference>
<dbReference type="PANTHER" id="PTHR46147:SF3">
    <property type="entry name" value="HISTONE-LYSINE N-METHYLTRANSFERASE ASH1"/>
    <property type="match status" value="1"/>
</dbReference>
<dbReference type="SUPFAM" id="SSF47370">
    <property type="entry name" value="Bromodomain"/>
    <property type="match status" value="1"/>
</dbReference>
<dbReference type="InterPro" id="IPR001025">
    <property type="entry name" value="BAH_dom"/>
</dbReference>
<keyword evidence="4" id="KW-0597">Phosphoprotein</keyword>
<dbReference type="PROSITE" id="PS01359">
    <property type="entry name" value="ZF_PHD_1"/>
    <property type="match status" value="1"/>
</dbReference>
<dbReference type="Gene3D" id="2.170.270.10">
    <property type="entry name" value="SET domain"/>
    <property type="match status" value="1"/>
</dbReference>
<evidence type="ECO:0000256" key="3">
    <source>
        <dbReference type="ARBA" id="ARBA00022454"/>
    </source>
</evidence>
<feature type="compositionally biased region" description="Basic and acidic residues" evidence="19">
    <location>
        <begin position="635"/>
        <end position="663"/>
    </location>
</feature>
<evidence type="ECO:0000256" key="12">
    <source>
        <dbReference type="ARBA" id="ARBA00022853"/>
    </source>
</evidence>
<feature type="compositionally biased region" description="Basic and acidic residues" evidence="19">
    <location>
        <begin position="611"/>
        <end position="627"/>
    </location>
</feature>
<feature type="compositionally biased region" description="Basic and acidic residues" evidence="19">
    <location>
        <begin position="82"/>
        <end position="96"/>
    </location>
</feature>
<feature type="compositionally biased region" description="Low complexity" evidence="19">
    <location>
        <begin position="144"/>
        <end position="155"/>
    </location>
</feature>
<keyword evidence="7" id="KW-0949">S-adenosyl-L-methionine</keyword>
<dbReference type="InterPro" id="IPR019786">
    <property type="entry name" value="Zinc_finger_PHD-type_CS"/>
</dbReference>
<dbReference type="InterPro" id="IPR043319">
    <property type="entry name" value="PHD_ASH1L"/>
</dbReference>
<sequence>MAISLVQESNGGGGVSNIANILKESSSVIKMCIDERREGNESLTLSDGPNKMGHDKESIESRVPSGDLVDKAKPSTRNAVGKVDEEIVCKGNERYDVSSNKNSTSSDVTSNKNSTSTSVSNGRNTSSSKNSSRNSTDPVTGVGSSKNNSSRSLESGGVSTSSMNALKETNIKLTTRTSQQSITGEEKSSCEHGSTPLQGGRSRRKQSRRTVKTEKDASVDEMENIENKNKNHLLNEAPKNKHVDLTNEAQNRTYPDKGAQSNQVQKKPEPDEGVQRSNRNNAGDLHVEVQREKKSLTGRDVSSKTRNKIVEDVTKTTIASKTSTKQETKVSPSGEESNKQEHTHQQLQHPESTTTKLPECTVLIDKMNDQSGVQAEKIDTAEKDTNANNSNILGENESLTTADTKKATDNQECTPGRPKRRKPGKDDLGGKENDGKPTNSMAAFDKEVEELVSASVRPKRQVTQKNLAKKDNDEESIVEEEKVLSKRNVKKLSVNSKSEENTEGKTKSKSEQNYVNTGQVKITRNSQEGAKNKHVKAVEDNAAMEVSSEVTNNQEVIVEPGSNSSKQKRSCIRKSEEQTSLRKPAKDSEVSSEQTVHSNINVSLKNNSEGDDSKENIVLDVRLKETQDETQTTSIEDKENVKKNDIEEKEETSNRESKVEDQVKQQNKCKTNNETSEKTVENKVVEEESIENKDKGESRKTKAKETTSECSDLSPPAKKSRRIELRKQKKESEKQHEEGDEEAGEGKIRKRKGRCEKDGVRGKKKRHRGDDSDTDRKKKEVGPSKWGKRFLSAGLLSDTYKEDGVEASKTKPSKLEDLPGGLLPAPAYCNKWVRQRRIDFKLPHDLWWLHTHNLLPGRNAVPSWNYKKIRTNVYYDTKPNYSCYEAQACNCQLPKEPDKRGCGEDCLNRLVYTECIPSMCPCGTQCANQSIARHEWAPGLIRFMTDGKGWGVKTRDEIKAGTFILEYVGEVVSEKEFKNRMGTIYANDTHHYCLNLDKGLVIDGHRMGGDGRFVNHSCAPNCEMQKWSVNGLFRMALFSLVDVPSGTELTYDYNFSLFNPAEGQRCRCGSSNCRGVIGGKSQRVPVQTDCDRNKSVSTLGNNKSSPGGSSTSSSSRKSHNRKKELTHCLKSSSMMLSRRRFSLNQGVKFKNLAQRFSYLMNVRVNQLSVSAQQKGFIRKHHVFLVRNLVKLKVLRDKLLSKLSGAGSGSHPGGVNDLSVGSTGSLTPSASSEAFMTTLNALSTKRSCRTRRLALAEDDPNLAKAVKLATLLRTLHQDVLSAKDDTSQTVLSSFFLTLPSKKKLSKYYETIPDPIDLNTIDLNISSGVYKNLASYDCDMLRLFNNAAKYYGRTTDEGIAATKLRKVYLMSKVVHSEELTRVLGEPLPENFLPLGGEEEDVIQCICGLFKDEGLMIQCERCLVWQHCDCVKADPNAEHYLCEKCSPKPVDYEIQLDYVPEYAKPGETHYMSLMREDMLLREGDHVYVLRDIPNPATGHRHSFKTIGSEFKYEDCDIFKVERLWKNEAGERFAFGHHYLRPHETYHEPSRKFFDNEVMRIPLYEVVPLDLIMARCYVLDLATYCKGRPVDSSPEHIYISEFRLDKGARLFAKMPKPKVSPVCMKSYAFEMFKEKLRPVRAYTPHMEQTKQVLGGGGTNGGVNKGGGGGKVTPVGGSRSGGGGGSKSGGTPRNIVTKLSSNKLNYNKRDGQKARLNGILLKLLAQEKEDPNKEVLDASYLLDPGKRQRKKPPLLNS</sequence>
<dbReference type="InterPro" id="IPR006560">
    <property type="entry name" value="AWS_dom"/>
</dbReference>
<dbReference type="SMART" id="SM00439">
    <property type="entry name" value="BAH"/>
    <property type="match status" value="1"/>
</dbReference>
<feature type="domain" description="Bromo" evidence="20">
    <location>
        <begin position="1286"/>
        <end position="1356"/>
    </location>
</feature>
<feature type="compositionally biased region" description="Low complexity" evidence="19">
    <location>
        <begin position="1100"/>
        <end position="1115"/>
    </location>
</feature>
<dbReference type="GO" id="GO:0006355">
    <property type="term" value="P:regulation of DNA-templated transcription"/>
    <property type="evidence" value="ECO:0007669"/>
    <property type="project" value="TreeGrafter"/>
</dbReference>
<dbReference type="Gene3D" id="1.20.920.10">
    <property type="entry name" value="Bromodomain-like"/>
    <property type="match status" value="1"/>
</dbReference>
<evidence type="ECO:0000259" key="20">
    <source>
        <dbReference type="PROSITE" id="PS50014"/>
    </source>
</evidence>
<keyword evidence="15" id="KW-0010">Activator</keyword>
<dbReference type="PROSITE" id="PS50014">
    <property type="entry name" value="BROMODOMAIN_2"/>
    <property type="match status" value="1"/>
</dbReference>
<feature type="region of interest" description="Disordered" evidence="19">
    <location>
        <begin position="1087"/>
        <end position="1124"/>
    </location>
</feature>
<dbReference type="InterPro" id="IPR001214">
    <property type="entry name" value="SET_dom"/>
</dbReference>
<feature type="compositionally biased region" description="Polar residues" evidence="19">
    <location>
        <begin position="171"/>
        <end position="183"/>
    </location>
</feature>
<evidence type="ECO:0000256" key="9">
    <source>
        <dbReference type="ARBA" id="ARBA00022737"/>
    </source>
</evidence>
<dbReference type="FunFam" id="2.170.270.10:FF:000011">
    <property type="entry name" value="Histone-lysine N-methyltransferase"/>
    <property type="match status" value="1"/>
</dbReference>
<dbReference type="GO" id="GO:0005654">
    <property type="term" value="C:nucleoplasm"/>
    <property type="evidence" value="ECO:0007669"/>
    <property type="project" value="TreeGrafter"/>
</dbReference>
<feature type="compositionally biased region" description="Low complexity" evidence="19">
    <location>
        <begin position="315"/>
        <end position="325"/>
    </location>
</feature>
<evidence type="ECO:0000256" key="5">
    <source>
        <dbReference type="ARBA" id="ARBA00022603"/>
    </source>
</evidence>
<feature type="region of interest" description="Disordered" evidence="19">
    <location>
        <begin position="39"/>
        <end position="784"/>
    </location>
</feature>
<dbReference type="Pfam" id="PF20826">
    <property type="entry name" value="PHD_5"/>
    <property type="match status" value="1"/>
</dbReference>
<feature type="compositionally biased region" description="Polar residues" evidence="19">
    <location>
        <begin position="591"/>
        <end position="607"/>
    </location>
</feature>
<keyword evidence="11" id="KW-0862">Zinc</keyword>
<keyword evidence="14 18" id="KW-0103">Bromodomain</keyword>
<feature type="compositionally biased region" description="Polar residues" evidence="19">
    <location>
        <begin position="386"/>
        <end position="402"/>
    </location>
</feature>
<keyword evidence="3" id="KW-0158">Chromosome</keyword>
<keyword evidence="6 25" id="KW-0808">Transferase</keyword>
<protein>
    <submittedName>
        <fullName evidence="25">Histone-lysine N-methyltransferase ASH1L</fullName>
    </submittedName>
</protein>
<keyword evidence="9" id="KW-0677">Repeat</keyword>
<feature type="compositionally biased region" description="Basic and acidic residues" evidence="19">
    <location>
        <begin position="497"/>
        <end position="510"/>
    </location>
</feature>
<dbReference type="PROSITE" id="PS51215">
    <property type="entry name" value="AWS"/>
    <property type="match status" value="1"/>
</dbReference>
<dbReference type="EMBL" id="HBUF01241149">
    <property type="protein sequence ID" value="CAG6677013.1"/>
    <property type="molecule type" value="Transcribed_RNA"/>
</dbReference>
<dbReference type="Gene3D" id="3.30.40.10">
    <property type="entry name" value="Zinc/RING finger domain, C3HC4 (zinc finger)"/>
    <property type="match status" value="1"/>
</dbReference>
<evidence type="ECO:0000256" key="1">
    <source>
        <dbReference type="ARBA" id="ARBA00004123"/>
    </source>
</evidence>
<feature type="compositionally biased region" description="Basic and acidic residues" evidence="19">
    <location>
        <begin position="573"/>
        <end position="589"/>
    </location>
</feature>
<evidence type="ECO:0000313" key="25">
    <source>
        <dbReference type="EMBL" id="CAG6677013.1"/>
    </source>
</evidence>
<dbReference type="CDD" id="cd19174">
    <property type="entry name" value="SET_ASH1L"/>
    <property type="match status" value="1"/>
</dbReference>
<dbReference type="InterPro" id="IPR013083">
    <property type="entry name" value="Znf_RING/FYVE/PHD"/>
</dbReference>
<feature type="region of interest" description="Disordered" evidence="19">
    <location>
        <begin position="1646"/>
        <end position="1704"/>
    </location>
</feature>
<dbReference type="PROSITE" id="PS51038">
    <property type="entry name" value="BAH"/>
    <property type="match status" value="1"/>
</dbReference>
<keyword evidence="10" id="KW-0863">Zinc-finger</keyword>
<evidence type="ECO:0000256" key="18">
    <source>
        <dbReference type="PROSITE-ProRule" id="PRU00035"/>
    </source>
</evidence>
<feature type="compositionally biased region" description="Basic and acidic residues" evidence="19">
    <location>
        <begin position="768"/>
        <end position="782"/>
    </location>
</feature>
<evidence type="ECO:0000259" key="21">
    <source>
        <dbReference type="PROSITE" id="PS50280"/>
    </source>
</evidence>
<accession>A0A8D8WZM8</accession>
<dbReference type="CDD" id="cd15548">
    <property type="entry name" value="PHD_ASH1L"/>
    <property type="match status" value="1"/>
</dbReference>
<evidence type="ECO:0000259" key="23">
    <source>
        <dbReference type="PROSITE" id="PS51038"/>
    </source>
</evidence>
<dbReference type="InterPro" id="IPR001487">
    <property type="entry name" value="Bromodomain"/>
</dbReference>
<dbReference type="SMART" id="SM00249">
    <property type="entry name" value="PHD"/>
    <property type="match status" value="1"/>
</dbReference>
<keyword evidence="13" id="KW-0805">Transcription regulation</keyword>
<dbReference type="PROSITE" id="PS50280">
    <property type="entry name" value="SET"/>
    <property type="match status" value="1"/>
</dbReference>
<dbReference type="InterPro" id="IPR046341">
    <property type="entry name" value="SET_dom_sf"/>
</dbReference>
<name>A0A8D8WZM8_9HEMI</name>
<feature type="compositionally biased region" description="Polar residues" evidence="19">
    <location>
        <begin position="664"/>
        <end position="673"/>
    </location>
</feature>
<feature type="domain" description="AWS" evidence="24">
    <location>
        <begin position="884"/>
        <end position="935"/>
    </location>
</feature>
<feature type="compositionally biased region" description="Polar residues" evidence="19">
    <location>
        <begin position="548"/>
        <end position="565"/>
    </location>
</feature>
<dbReference type="FunFam" id="3.30.40.10:FF:000113">
    <property type="entry name" value="Histone-lysine N-methyltransferase"/>
    <property type="match status" value="1"/>
</dbReference>
<evidence type="ECO:0000256" key="17">
    <source>
        <dbReference type="ARBA" id="ARBA00023242"/>
    </source>
</evidence>